<evidence type="ECO:0000313" key="3">
    <source>
        <dbReference type="Proteomes" id="UP000036958"/>
    </source>
</evidence>
<dbReference type="AlphaFoldDB" id="A0A0L8VAJ4"/>
<evidence type="ECO:0000313" key="2">
    <source>
        <dbReference type="EMBL" id="KOH45373.1"/>
    </source>
</evidence>
<keyword evidence="3" id="KW-1185">Reference proteome</keyword>
<comment type="caution">
    <text evidence="2">The sequence shown here is derived from an EMBL/GenBank/DDBJ whole genome shotgun (WGS) entry which is preliminary data.</text>
</comment>
<dbReference type="PATRIC" id="fig|1409788.3.peg.1889"/>
<dbReference type="GO" id="GO:0097367">
    <property type="term" value="F:carbohydrate derivative binding"/>
    <property type="evidence" value="ECO:0007669"/>
    <property type="project" value="InterPro"/>
</dbReference>
<organism evidence="2 3">
    <name type="scientific">Sunxiuqinia dokdonensis</name>
    <dbReference type="NCBI Taxonomy" id="1409788"/>
    <lineage>
        <taxon>Bacteria</taxon>
        <taxon>Pseudomonadati</taxon>
        <taxon>Bacteroidota</taxon>
        <taxon>Bacteroidia</taxon>
        <taxon>Marinilabiliales</taxon>
        <taxon>Prolixibacteraceae</taxon>
        <taxon>Sunxiuqinia</taxon>
    </lineage>
</organism>
<evidence type="ECO:0000259" key="1">
    <source>
        <dbReference type="PROSITE" id="PS51464"/>
    </source>
</evidence>
<feature type="domain" description="SIS" evidence="1">
    <location>
        <begin position="69"/>
        <end position="214"/>
    </location>
</feature>
<proteinExistence type="predicted"/>
<reference evidence="3" key="1">
    <citation type="submission" date="2015-07" db="EMBL/GenBank/DDBJ databases">
        <title>Genome sequencing of Sunxiuqinia dokdonensis strain SK.</title>
        <authorList>
            <person name="Ahn S."/>
            <person name="Kim B.-C."/>
        </authorList>
    </citation>
    <scope>NUCLEOTIDE SEQUENCE [LARGE SCALE GENOMIC DNA]</scope>
    <source>
        <strain evidence="3">SK</strain>
    </source>
</reference>
<dbReference type="PANTHER" id="PTHR38418">
    <property type="entry name" value="SUGAR ISOMERASE, KPSF/GUTQ (AFU_ORTHOLOGUE AFUA_6G08860)"/>
    <property type="match status" value="1"/>
</dbReference>
<dbReference type="InterPro" id="IPR001347">
    <property type="entry name" value="SIS_dom"/>
</dbReference>
<dbReference type="PROSITE" id="PS51464">
    <property type="entry name" value="SIS"/>
    <property type="match status" value="1"/>
</dbReference>
<dbReference type="EMBL" id="LGIA01000144">
    <property type="protein sequence ID" value="KOH45373.1"/>
    <property type="molecule type" value="Genomic_DNA"/>
</dbReference>
<name>A0A0L8VAJ4_9BACT</name>
<sequence length="243" mass="26504">MAKAKNYRNFGREYFTSIHNLKLTQSLNIAFSIIKQPMKDEVTQLIKQEAQAIANIPVSDQYEAAVRLIEERVHQNKGKLVASGMGKAGQIALNIATTFSSTGTPAVFLHPSDAQHGDLGVIQPNDVLLLISNSGKTREILELVNLADNLYENLPIVVITGNPDSDLAKLANAVLFTGNPDEVCTLGLTPSTSTTTMTVIGDVLVVLMMKKIGFTNEDYAKRHHGGYLGDKSRTQARLLQTKK</sequence>
<dbReference type="GO" id="GO:1901135">
    <property type="term" value="P:carbohydrate derivative metabolic process"/>
    <property type="evidence" value="ECO:0007669"/>
    <property type="project" value="InterPro"/>
</dbReference>
<dbReference type="Pfam" id="PF01380">
    <property type="entry name" value="SIS"/>
    <property type="match status" value="1"/>
</dbReference>
<dbReference type="Gene3D" id="3.40.50.10490">
    <property type="entry name" value="Glucose-6-phosphate isomerase like protein, domain 1"/>
    <property type="match status" value="1"/>
</dbReference>
<dbReference type="InterPro" id="IPR035474">
    <property type="entry name" value="SIS_Kpsf"/>
</dbReference>
<dbReference type="Proteomes" id="UP000036958">
    <property type="component" value="Unassembled WGS sequence"/>
</dbReference>
<gene>
    <name evidence="2" type="ORF">NC99_18230</name>
</gene>
<dbReference type="SUPFAM" id="SSF53697">
    <property type="entry name" value="SIS domain"/>
    <property type="match status" value="1"/>
</dbReference>
<accession>A0A0L8VAJ4</accession>
<dbReference type="InterPro" id="IPR046348">
    <property type="entry name" value="SIS_dom_sf"/>
</dbReference>
<dbReference type="PANTHER" id="PTHR38418:SF2">
    <property type="entry name" value="SUGAR ISOMERASE, KPSF_GUTQ (AFU_ORTHOLOGUE AFUA_6G08860)"/>
    <property type="match status" value="1"/>
</dbReference>
<dbReference type="STRING" id="1409788.NC99_18230"/>
<protein>
    <submittedName>
        <fullName evidence="2">Sigma factor regulator FecR</fullName>
    </submittedName>
</protein>
<dbReference type="CDD" id="cd05014">
    <property type="entry name" value="SIS_Kpsf"/>
    <property type="match status" value="1"/>
</dbReference>